<keyword evidence="2" id="KW-1185">Reference proteome</keyword>
<dbReference type="EMBL" id="KK121009">
    <property type="protein sequence ID" value="KFM79545.1"/>
    <property type="molecule type" value="Genomic_DNA"/>
</dbReference>
<dbReference type="AlphaFoldDB" id="A0A087UQA6"/>
<evidence type="ECO:0000313" key="1">
    <source>
        <dbReference type="EMBL" id="KFM79545.1"/>
    </source>
</evidence>
<gene>
    <name evidence="1" type="ORF">X975_10540</name>
</gene>
<sequence>MKFFARSSTTQFSKMRNEFTQFLHWNFRNQMITKPINPCMSRFRI</sequence>
<feature type="non-terminal residue" evidence="1">
    <location>
        <position position="45"/>
    </location>
</feature>
<dbReference type="Proteomes" id="UP000054359">
    <property type="component" value="Unassembled WGS sequence"/>
</dbReference>
<name>A0A087UQA6_STEMI</name>
<evidence type="ECO:0000313" key="2">
    <source>
        <dbReference type="Proteomes" id="UP000054359"/>
    </source>
</evidence>
<organism evidence="1 2">
    <name type="scientific">Stegodyphus mimosarum</name>
    <name type="common">African social velvet spider</name>
    <dbReference type="NCBI Taxonomy" id="407821"/>
    <lineage>
        <taxon>Eukaryota</taxon>
        <taxon>Metazoa</taxon>
        <taxon>Ecdysozoa</taxon>
        <taxon>Arthropoda</taxon>
        <taxon>Chelicerata</taxon>
        <taxon>Arachnida</taxon>
        <taxon>Araneae</taxon>
        <taxon>Araneomorphae</taxon>
        <taxon>Entelegynae</taxon>
        <taxon>Eresoidea</taxon>
        <taxon>Eresidae</taxon>
        <taxon>Stegodyphus</taxon>
    </lineage>
</organism>
<accession>A0A087UQA6</accession>
<protein>
    <submittedName>
        <fullName evidence="1">Uncharacterized protein</fullName>
    </submittedName>
</protein>
<proteinExistence type="predicted"/>
<reference evidence="1 2" key="1">
    <citation type="submission" date="2013-11" db="EMBL/GenBank/DDBJ databases">
        <title>Genome sequencing of Stegodyphus mimosarum.</title>
        <authorList>
            <person name="Bechsgaard J."/>
        </authorList>
    </citation>
    <scope>NUCLEOTIDE SEQUENCE [LARGE SCALE GENOMIC DNA]</scope>
</reference>